<dbReference type="UCSC" id="C33G8.12">
    <property type="organism name" value="c. elegans"/>
</dbReference>
<dbReference type="EMBL" id="BX284605">
    <property type="protein sequence ID" value="CCD66535.1"/>
    <property type="molecule type" value="Genomic_DNA"/>
</dbReference>
<dbReference type="PIR" id="T34128">
    <property type="entry name" value="T34128"/>
</dbReference>
<feature type="chain" id="PRO_5004186714" evidence="10">
    <location>
        <begin position="22"/>
        <end position="358"/>
    </location>
</feature>
<dbReference type="Pfam" id="PF00105">
    <property type="entry name" value="zf-C4"/>
    <property type="match status" value="1"/>
</dbReference>
<dbReference type="InterPro" id="IPR000536">
    <property type="entry name" value="Nucl_hrmn_rcpt_lig-bd"/>
</dbReference>
<dbReference type="PANTHER" id="PTHR46800">
    <property type="entry name" value="NUCLEAR HORMONE RECEPTOR FAMILY-RELATED-RELATED"/>
    <property type="match status" value="1"/>
</dbReference>
<evidence type="ECO:0000313" key="14">
    <source>
        <dbReference type="WormBase" id="C33G8.12"/>
    </source>
</evidence>
<dbReference type="AGR" id="WB:WBGene00016368"/>
<name>Q18392_CAEEL</name>
<dbReference type="HOGENOM" id="CLU_007368_1_0_1"/>
<dbReference type="PaxDb" id="6239-C33G8.12"/>
<evidence type="ECO:0000256" key="7">
    <source>
        <dbReference type="ARBA" id="ARBA00023170"/>
    </source>
</evidence>
<dbReference type="Bgee" id="WBGene00016368">
    <property type="expression patterns" value="Expressed in embryo and 3 other cell types or tissues"/>
</dbReference>
<dbReference type="Pfam" id="PF00104">
    <property type="entry name" value="Hormone_recep"/>
    <property type="match status" value="1"/>
</dbReference>
<dbReference type="GeneID" id="183182"/>
<keyword evidence="1 9" id="KW-0479">Metal-binding</keyword>
<evidence type="ECO:0000256" key="1">
    <source>
        <dbReference type="ARBA" id="ARBA00022723"/>
    </source>
</evidence>
<dbReference type="Gene3D" id="1.10.565.10">
    <property type="entry name" value="Retinoid X Receptor"/>
    <property type="match status" value="1"/>
</dbReference>
<dbReference type="InterPro" id="IPR035500">
    <property type="entry name" value="NHR-like_dom_sf"/>
</dbReference>
<dbReference type="GO" id="GO:0045087">
    <property type="term" value="P:innate immune response"/>
    <property type="evidence" value="ECO:0000318"/>
    <property type="project" value="GO_Central"/>
</dbReference>
<gene>
    <name evidence="12 14" type="primary">nhr-163</name>
    <name evidence="14" type="ORF">C33G8.12</name>
    <name evidence="12" type="ORF">CELE_C33G8.12</name>
</gene>
<evidence type="ECO:0000313" key="13">
    <source>
        <dbReference type="Proteomes" id="UP000001940"/>
    </source>
</evidence>
<dbReference type="FunCoup" id="Q18392">
    <property type="interactions" value="1"/>
</dbReference>
<dbReference type="PANTHER" id="PTHR46800:SF4">
    <property type="entry name" value="NR LBD DOMAIN-CONTAINING PROTEIN-RELATED"/>
    <property type="match status" value="1"/>
</dbReference>
<evidence type="ECO:0000256" key="2">
    <source>
        <dbReference type="ARBA" id="ARBA00022771"/>
    </source>
</evidence>
<dbReference type="OrthoDB" id="5794177at2759"/>
<dbReference type="InParanoid" id="Q18392"/>
<dbReference type="InterPro" id="IPR001628">
    <property type="entry name" value="Znf_hrmn_rcpt"/>
</dbReference>
<dbReference type="GO" id="GO:0043565">
    <property type="term" value="F:sequence-specific DNA binding"/>
    <property type="evidence" value="ECO:0007669"/>
    <property type="project" value="InterPro"/>
</dbReference>
<dbReference type="SUPFAM" id="SSF48508">
    <property type="entry name" value="Nuclear receptor ligand-binding domain"/>
    <property type="match status" value="1"/>
</dbReference>
<sequence>MFAVSVFIIRRMLCLVCGADGSEPHYGGSCCRACAAFFRRYVHSTKQEISCTCDQRLISSHPCRYCRMLKCMKIGMCKTQVQPPREKNKILNTFPGTTIMISKLSNSIIPKSCNNMYRAVAKWVDFDQRRKELRGDDYFDYNLTQITKMVNFNTNLLWKLGESIFSDVSRLSKEDKNSMISNFYIKWQLLMEPAIDYSAQYEQFKNYIGSNAYYQKCAYFYGSSMQKGNKISDVETVKVFSPFWDYYYADFAEPVYKMNYDKVEYMAIFLLLLFDGAYSDISDDGVNLCTNIRKVILRELNSYQSNNNCSEVRLADIMETLRLLDKHEEKLHYQFWMCGSHKMIMDENYVQIYLGIKH</sequence>
<dbReference type="GO" id="GO:0008270">
    <property type="term" value="F:zinc ion binding"/>
    <property type="evidence" value="ECO:0007669"/>
    <property type="project" value="UniProtKB-KW"/>
</dbReference>
<reference evidence="12 13" key="1">
    <citation type="journal article" date="1998" name="Science">
        <title>Genome sequence of the nematode C. elegans: a platform for investigating biology.</title>
        <authorList>
            <consortium name="The C. elegans sequencing consortium"/>
            <person name="Sulson J.E."/>
            <person name="Waterston R."/>
        </authorList>
    </citation>
    <scope>NUCLEOTIDE SEQUENCE [LARGE SCALE GENOMIC DNA]</scope>
    <source>
        <strain evidence="12 13">Bristol N2</strain>
    </source>
</reference>
<proteinExistence type="inferred from homology"/>
<dbReference type="InterPro" id="IPR042936">
    <property type="entry name" value="Nhr-150"/>
</dbReference>
<dbReference type="SUPFAM" id="SSF57716">
    <property type="entry name" value="Glucocorticoid receptor-like (DNA-binding domain)"/>
    <property type="match status" value="1"/>
</dbReference>
<comment type="similarity">
    <text evidence="9">Belongs to the nuclear hormone receptor family.</text>
</comment>
<evidence type="ECO:0000256" key="6">
    <source>
        <dbReference type="ARBA" id="ARBA00023163"/>
    </source>
</evidence>
<evidence type="ECO:0000256" key="9">
    <source>
        <dbReference type="RuleBase" id="RU004334"/>
    </source>
</evidence>
<dbReference type="SMR" id="Q18392"/>
<dbReference type="Proteomes" id="UP000001940">
    <property type="component" value="Chromosome V"/>
</dbReference>
<dbReference type="WormBase" id="C33G8.12">
    <property type="protein sequence ID" value="CE17498"/>
    <property type="gene ID" value="WBGene00016368"/>
    <property type="gene designation" value="nhr-163"/>
</dbReference>
<dbReference type="eggNOG" id="KOG3575">
    <property type="taxonomic scope" value="Eukaryota"/>
</dbReference>
<evidence type="ECO:0000313" key="12">
    <source>
        <dbReference type="EMBL" id="CCD66535.1"/>
    </source>
</evidence>
<evidence type="ECO:0000256" key="3">
    <source>
        <dbReference type="ARBA" id="ARBA00022833"/>
    </source>
</evidence>
<keyword evidence="2 9" id="KW-0863">Zinc-finger</keyword>
<dbReference type="PROSITE" id="PS00031">
    <property type="entry name" value="NUCLEAR_REC_DBD_1"/>
    <property type="match status" value="1"/>
</dbReference>
<evidence type="ECO:0000256" key="10">
    <source>
        <dbReference type="SAM" id="SignalP"/>
    </source>
</evidence>
<keyword evidence="4 9" id="KW-0805">Transcription regulation</keyword>
<keyword evidence="3 9" id="KW-0862">Zinc</keyword>
<feature type="signal peptide" evidence="10">
    <location>
        <begin position="1"/>
        <end position="21"/>
    </location>
</feature>
<dbReference type="GO" id="GO:0005634">
    <property type="term" value="C:nucleus"/>
    <property type="evidence" value="ECO:0007669"/>
    <property type="project" value="UniProtKB-SubCell"/>
</dbReference>
<dbReference type="SMART" id="SM00399">
    <property type="entry name" value="ZnF_C4"/>
    <property type="match status" value="1"/>
</dbReference>
<dbReference type="PRINTS" id="PR00047">
    <property type="entry name" value="STROIDFINGER"/>
</dbReference>
<evidence type="ECO:0000256" key="4">
    <source>
        <dbReference type="ARBA" id="ARBA00023015"/>
    </source>
</evidence>
<dbReference type="RefSeq" id="NP_504766.1">
    <property type="nucleotide sequence ID" value="NM_072365.2"/>
</dbReference>
<accession>Q18392</accession>
<comment type="subcellular location">
    <subcellularLocation>
        <location evidence="9">Nucleus</location>
    </subcellularLocation>
</comment>
<keyword evidence="6 9" id="KW-0804">Transcription</keyword>
<organism evidence="12 13">
    <name type="scientific">Caenorhabditis elegans</name>
    <dbReference type="NCBI Taxonomy" id="6239"/>
    <lineage>
        <taxon>Eukaryota</taxon>
        <taxon>Metazoa</taxon>
        <taxon>Ecdysozoa</taxon>
        <taxon>Nematoda</taxon>
        <taxon>Chromadorea</taxon>
        <taxon>Rhabditida</taxon>
        <taxon>Rhabditina</taxon>
        <taxon>Rhabditomorpha</taxon>
        <taxon>Rhabditoidea</taxon>
        <taxon>Rhabditidae</taxon>
        <taxon>Peloderinae</taxon>
        <taxon>Caenorhabditis</taxon>
    </lineage>
</organism>
<evidence type="ECO:0000259" key="11">
    <source>
        <dbReference type="PROSITE" id="PS51030"/>
    </source>
</evidence>
<dbReference type="Gene3D" id="3.30.50.10">
    <property type="entry name" value="Erythroid Transcription Factor GATA-1, subunit A"/>
    <property type="match status" value="1"/>
</dbReference>
<keyword evidence="10" id="KW-0732">Signal</keyword>
<dbReference type="SMART" id="SM00430">
    <property type="entry name" value="HOLI"/>
    <property type="match status" value="1"/>
</dbReference>
<keyword evidence="8 9" id="KW-0539">Nucleus</keyword>
<protein>
    <submittedName>
        <fullName evidence="12">Nuclear receptor domain-containing protein</fullName>
    </submittedName>
</protein>
<dbReference type="GO" id="GO:0003700">
    <property type="term" value="F:DNA-binding transcription factor activity"/>
    <property type="evidence" value="ECO:0007669"/>
    <property type="project" value="InterPro"/>
</dbReference>
<evidence type="ECO:0000256" key="8">
    <source>
        <dbReference type="ARBA" id="ARBA00023242"/>
    </source>
</evidence>
<dbReference type="CTD" id="183182"/>
<keyword evidence="5 9" id="KW-0238">DNA-binding</keyword>
<dbReference type="InterPro" id="IPR013088">
    <property type="entry name" value="Znf_NHR/GATA"/>
</dbReference>
<keyword evidence="7 9" id="KW-0675">Receptor</keyword>
<evidence type="ECO:0000256" key="5">
    <source>
        <dbReference type="ARBA" id="ARBA00023125"/>
    </source>
</evidence>
<dbReference type="AlphaFoldDB" id="Q18392"/>
<dbReference type="PhylomeDB" id="Q18392"/>
<keyword evidence="13" id="KW-1185">Reference proteome</keyword>
<dbReference type="PROSITE" id="PS51030">
    <property type="entry name" value="NUCLEAR_REC_DBD_2"/>
    <property type="match status" value="1"/>
</dbReference>
<feature type="domain" description="Nuclear receptor" evidence="11">
    <location>
        <begin position="11"/>
        <end position="83"/>
    </location>
</feature>
<dbReference type="KEGG" id="cel:CELE_C33G8.12"/>